<evidence type="ECO:0000256" key="7">
    <source>
        <dbReference type="ARBA" id="ARBA00023157"/>
    </source>
</evidence>
<evidence type="ECO:0000256" key="10">
    <source>
        <dbReference type="SAM" id="Phobius"/>
    </source>
</evidence>
<name>A0A7K6JSD1_9PASE</name>
<keyword evidence="5 10" id="KW-1133">Transmembrane helix</keyword>
<keyword evidence="8" id="KW-0675">Receptor</keyword>
<dbReference type="Proteomes" id="UP000542358">
    <property type="component" value="Unassembled WGS sequence"/>
</dbReference>
<feature type="non-terminal residue" evidence="12">
    <location>
        <position position="327"/>
    </location>
</feature>
<reference evidence="12 13" key="1">
    <citation type="submission" date="2019-09" db="EMBL/GenBank/DDBJ databases">
        <title>Bird 10,000 Genomes (B10K) Project - Family phase.</title>
        <authorList>
            <person name="Zhang G."/>
        </authorList>
    </citation>
    <scope>NUCLEOTIDE SEQUENCE [LARGE SCALE GENOMIC DNA]</scope>
    <source>
        <strain evidence="12">B10K-DU-029-42</strain>
        <tissue evidence="12">Muscle</tissue>
    </source>
</reference>
<comment type="caution">
    <text evidence="12">The sequence shown here is derived from an EMBL/GenBank/DDBJ whole genome shotgun (WGS) entry which is preliminary data.</text>
</comment>
<keyword evidence="13" id="KW-1185">Reference proteome</keyword>
<dbReference type="InterPro" id="IPR013783">
    <property type="entry name" value="Ig-like_fold"/>
</dbReference>
<protein>
    <submittedName>
        <fullName evidence="12">IL2RG protein</fullName>
    </submittedName>
</protein>
<dbReference type="SMART" id="SM00060">
    <property type="entry name" value="FN3"/>
    <property type="match status" value="1"/>
</dbReference>
<dbReference type="CDD" id="cd00063">
    <property type="entry name" value="FN3"/>
    <property type="match status" value="1"/>
</dbReference>
<comment type="subcellular location">
    <subcellularLocation>
        <location evidence="1">Membrane</location>
        <topology evidence="1">Single-pass type I membrane protein</topology>
    </subcellularLocation>
</comment>
<dbReference type="InterPro" id="IPR048648">
    <property type="entry name" value="CRLF2-like_D2"/>
</dbReference>
<evidence type="ECO:0000259" key="11">
    <source>
        <dbReference type="PROSITE" id="PS50853"/>
    </source>
</evidence>
<keyword evidence="4" id="KW-0732">Signal</keyword>
<feature type="transmembrane region" description="Helical" evidence="10">
    <location>
        <begin position="235"/>
        <end position="259"/>
    </location>
</feature>
<dbReference type="InterPro" id="IPR036116">
    <property type="entry name" value="FN3_sf"/>
</dbReference>
<keyword evidence="7" id="KW-1015">Disulfide bond</keyword>
<proteinExistence type="inferred from homology"/>
<evidence type="ECO:0000256" key="3">
    <source>
        <dbReference type="ARBA" id="ARBA00022692"/>
    </source>
</evidence>
<dbReference type="GO" id="GO:0004896">
    <property type="term" value="F:cytokine receptor activity"/>
    <property type="evidence" value="ECO:0007669"/>
    <property type="project" value="InterPro"/>
</dbReference>
<gene>
    <name evidence="12" type="primary">Il2rg</name>
    <name evidence="12" type="ORF">OREARF_R02532</name>
</gene>
<evidence type="ECO:0000256" key="9">
    <source>
        <dbReference type="ARBA" id="ARBA00023180"/>
    </source>
</evidence>
<keyword evidence="9" id="KW-0325">Glycoprotein</keyword>
<dbReference type="InterPro" id="IPR003531">
    <property type="entry name" value="Hempt_rcpt_S_F1_CS"/>
</dbReference>
<dbReference type="FunFam" id="2.60.40.10:FF:000754">
    <property type="entry name" value="Cytokine receptor common subunit gamma"/>
    <property type="match status" value="1"/>
</dbReference>
<evidence type="ECO:0000256" key="8">
    <source>
        <dbReference type="ARBA" id="ARBA00023170"/>
    </source>
</evidence>
<dbReference type="Pfam" id="PF22012">
    <property type="entry name" value="TSLPR_D1"/>
    <property type="match status" value="1"/>
</dbReference>
<dbReference type="EMBL" id="VZRR01002617">
    <property type="protein sequence ID" value="NWW03257.1"/>
    <property type="molecule type" value="Genomic_DNA"/>
</dbReference>
<sequence length="327" mass="37632">MQGPGMCHVSGAPLGPGTATHHCNAQQCLLLAGVKCELFNEEYMTCMWGSRETLRVNYSLYYWYKNTSDKVECKHYLQNQSVRVGCHFEQNELIQFQRFHILINASVGGKTLEIPSEPMFLQDLVKPGAPVNLTIRNMSNNQLQLTWATPYPTPRCLEHAVKYKSNKDTSWTELSVNGDVFSLPSVDYEKYYTFYVRSKINKYCGSTQYWSEWSVPVFWGSNSTSKGTAKEQLHWFWIHTVLVPIASCLLLLVLVILLVRMERVWVILMPRIPNPSKNFDELFITHNGNFQEWAGVPKDVVESFKPNYSENICYVTELPPKDSHEPL</sequence>
<dbReference type="Pfam" id="PF21605">
    <property type="entry name" value="CRLF2-like_D2"/>
    <property type="match status" value="1"/>
</dbReference>
<evidence type="ECO:0000313" key="12">
    <source>
        <dbReference type="EMBL" id="NWW03257.1"/>
    </source>
</evidence>
<keyword evidence="6 10" id="KW-0472">Membrane</keyword>
<evidence type="ECO:0000256" key="5">
    <source>
        <dbReference type="ARBA" id="ARBA00022989"/>
    </source>
</evidence>
<keyword evidence="3 10" id="KW-0812">Transmembrane</keyword>
<feature type="domain" description="Fibronectin type-III" evidence="11">
    <location>
        <begin position="129"/>
        <end position="227"/>
    </location>
</feature>
<evidence type="ECO:0000256" key="1">
    <source>
        <dbReference type="ARBA" id="ARBA00004479"/>
    </source>
</evidence>
<accession>A0A7K6JSD1</accession>
<evidence type="ECO:0000256" key="2">
    <source>
        <dbReference type="ARBA" id="ARBA00008159"/>
    </source>
</evidence>
<dbReference type="Gene3D" id="2.60.40.10">
    <property type="entry name" value="Immunoglobulins"/>
    <property type="match status" value="2"/>
</dbReference>
<organism evidence="12 13">
    <name type="scientific">Oreocharis arfaki</name>
    <name type="common">tit berrypecker</name>
    <dbReference type="NCBI Taxonomy" id="979223"/>
    <lineage>
        <taxon>Eukaryota</taxon>
        <taxon>Metazoa</taxon>
        <taxon>Chordata</taxon>
        <taxon>Craniata</taxon>
        <taxon>Vertebrata</taxon>
        <taxon>Euteleostomi</taxon>
        <taxon>Archelosauria</taxon>
        <taxon>Archosauria</taxon>
        <taxon>Dinosauria</taxon>
        <taxon>Saurischia</taxon>
        <taxon>Theropoda</taxon>
        <taxon>Coelurosauria</taxon>
        <taxon>Aves</taxon>
        <taxon>Neognathae</taxon>
        <taxon>Neoaves</taxon>
        <taxon>Telluraves</taxon>
        <taxon>Australaves</taxon>
        <taxon>Passeriformes</taxon>
        <taxon>Passeroidea</taxon>
        <taxon>Paramythiidae</taxon>
        <taxon>Oreocharis</taxon>
    </lineage>
</organism>
<evidence type="ECO:0000313" key="13">
    <source>
        <dbReference type="Proteomes" id="UP000542358"/>
    </source>
</evidence>
<feature type="non-terminal residue" evidence="12">
    <location>
        <position position="1"/>
    </location>
</feature>
<dbReference type="PANTHER" id="PTHR23037:SF47">
    <property type="entry name" value="INTERLEUKIN 2 RECEPTOR SUBUNIT GAMMA"/>
    <property type="match status" value="1"/>
</dbReference>
<dbReference type="SUPFAM" id="SSF49265">
    <property type="entry name" value="Fibronectin type III"/>
    <property type="match status" value="2"/>
</dbReference>
<dbReference type="InterPro" id="IPR053856">
    <property type="entry name" value="TSLPR_D1"/>
</dbReference>
<evidence type="ECO:0000256" key="6">
    <source>
        <dbReference type="ARBA" id="ARBA00023136"/>
    </source>
</evidence>
<dbReference type="PROSITE" id="PS01355">
    <property type="entry name" value="HEMATOPO_REC_S_F1"/>
    <property type="match status" value="1"/>
</dbReference>
<dbReference type="PANTHER" id="PTHR23037">
    <property type="entry name" value="CYTOKINE RECEPTOR"/>
    <property type="match status" value="1"/>
</dbReference>
<dbReference type="AlphaFoldDB" id="A0A7K6JSD1"/>
<dbReference type="PROSITE" id="PS50853">
    <property type="entry name" value="FN3"/>
    <property type="match status" value="1"/>
</dbReference>
<dbReference type="GO" id="GO:0009897">
    <property type="term" value="C:external side of plasma membrane"/>
    <property type="evidence" value="ECO:0007669"/>
    <property type="project" value="TreeGrafter"/>
</dbReference>
<evidence type="ECO:0000256" key="4">
    <source>
        <dbReference type="ARBA" id="ARBA00022729"/>
    </source>
</evidence>
<comment type="similarity">
    <text evidence="2">Belongs to the type I cytokine receptor family. Type 5 subfamily.</text>
</comment>
<dbReference type="InterPro" id="IPR003961">
    <property type="entry name" value="FN3_dom"/>
</dbReference>